<dbReference type="EMBL" id="CP003222">
    <property type="protein sequence ID" value="AEW86518.1"/>
    <property type="molecule type" value="Genomic_DNA"/>
</dbReference>
<feature type="transmembrane region" description="Helical" evidence="1">
    <location>
        <begin position="266"/>
        <end position="289"/>
    </location>
</feature>
<evidence type="ECO:0000256" key="1">
    <source>
        <dbReference type="SAM" id="Phobius"/>
    </source>
</evidence>
<keyword evidence="1" id="KW-0472">Membrane</keyword>
<accession>G8X8R7</accession>
<dbReference type="AlphaFoldDB" id="G8X8R7"/>
<protein>
    <submittedName>
        <fullName evidence="2">ABC transporter permease</fullName>
    </submittedName>
</protein>
<name>G8X8R7_FLACA</name>
<feature type="transmembrane region" description="Helical" evidence="1">
    <location>
        <begin position="101"/>
        <end position="117"/>
    </location>
</feature>
<organism evidence="2 3">
    <name type="scientific">Flavobacterium columnare (strain ATCC 49512 / CIP 103533 / TG 44/87)</name>
    <dbReference type="NCBI Taxonomy" id="1041826"/>
    <lineage>
        <taxon>Bacteria</taxon>
        <taxon>Pseudomonadati</taxon>
        <taxon>Bacteroidota</taxon>
        <taxon>Flavobacteriia</taxon>
        <taxon>Flavobacteriales</taxon>
        <taxon>Flavobacteriaceae</taxon>
        <taxon>Flavobacterium</taxon>
    </lineage>
</organism>
<evidence type="ECO:0000313" key="2">
    <source>
        <dbReference type="EMBL" id="AEW86518.1"/>
    </source>
</evidence>
<dbReference type="STRING" id="1041826.FCOL_08515"/>
<feature type="transmembrane region" description="Helical" evidence="1">
    <location>
        <begin position="167"/>
        <end position="185"/>
    </location>
</feature>
<keyword evidence="1" id="KW-0812">Transmembrane</keyword>
<feature type="transmembrane region" description="Helical" evidence="1">
    <location>
        <begin position="236"/>
        <end position="254"/>
    </location>
</feature>
<feature type="transmembrane region" description="Helical" evidence="1">
    <location>
        <begin position="211"/>
        <end position="230"/>
    </location>
</feature>
<sequence>MFLIIKYIYLNRLRGFTGKGNFLSMMFVILLYYFSFYLISLNYESIGYISNFYALEIILIHFNRKDLSLLKKSDKYLRIIVLEYLLQIFPALFLFIIKKDVLNACFFISILAFGFYIKGIKQLTFKVNPFVNYDPLWIIVYRKYYLQIPLIVLFFMIYIVKENKNDNMFIFIVLCVAILCCLPSFSRENKFDIMRSENIGKSYLMTQLKSSLMNTLIIIFPLILFSFILQINYMNIIVFLIVPLLVIISVNLKYNYFENLFMQQMIFVLILLSSFYSMGLSFIVIPFLVRKSTYNIKMIQNVT</sequence>
<feature type="transmembrane region" description="Helical" evidence="1">
    <location>
        <begin position="21"/>
        <end position="39"/>
    </location>
</feature>
<feature type="transmembrane region" description="Helical" evidence="1">
    <location>
        <begin position="76"/>
        <end position="95"/>
    </location>
</feature>
<dbReference type="eggNOG" id="ENOG502ZDA3">
    <property type="taxonomic scope" value="Bacteria"/>
</dbReference>
<reference evidence="2 3" key="1">
    <citation type="journal article" date="2012" name="J. Bacteriol.">
        <title>Genome Sequence of the Fish Pathogen Flavobacterium columnare ATCC 49512.</title>
        <authorList>
            <person name="Tekedar H.C."/>
            <person name="Karsi A."/>
            <person name="Gillaspy A.F."/>
            <person name="Dyer D.W."/>
            <person name="Benton N.R."/>
            <person name="Zaitshik J."/>
            <person name="Vamenta S."/>
            <person name="Banes M.M."/>
            <person name="Gulsoy N."/>
            <person name="Aboko-Cole M."/>
            <person name="Waldbieser G.C."/>
            <person name="Lawrence M.L."/>
        </authorList>
    </citation>
    <scope>NUCLEOTIDE SEQUENCE [LARGE SCALE GENOMIC DNA]</scope>
    <source>
        <strain evidence="3">ATCC 49512 / CIP 103533 / TG 44/87</strain>
    </source>
</reference>
<dbReference type="Proteomes" id="UP000005638">
    <property type="component" value="Chromosome"/>
</dbReference>
<dbReference type="HOGENOM" id="CLU_920381_0_0_10"/>
<feature type="transmembrane region" description="Helical" evidence="1">
    <location>
        <begin position="144"/>
        <end position="161"/>
    </location>
</feature>
<keyword evidence="3" id="KW-1185">Reference proteome</keyword>
<proteinExistence type="predicted"/>
<keyword evidence="1" id="KW-1133">Transmembrane helix</keyword>
<dbReference type="KEGG" id="fco:FCOL_08515"/>
<evidence type="ECO:0000313" key="3">
    <source>
        <dbReference type="Proteomes" id="UP000005638"/>
    </source>
</evidence>
<gene>
    <name evidence="2" type="ordered locus">FCOL_08515</name>
</gene>